<comment type="caution">
    <text evidence="2">The sequence shown here is derived from an EMBL/GenBank/DDBJ whole genome shotgun (WGS) entry which is preliminary data.</text>
</comment>
<name>A0A943SRB0_9FIRM</name>
<accession>A0A943SRB0</accession>
<organism evidence="2 3">
    <name type="scientific">Peptoniphilus harei</name>
    <dbReference type="NCBI Taxonomy" id="54005"/>
    <lineage>
        <taxon>Bacteria</taxon>
        <taxon>Bacillati</taxon>
        <taxon>Bacillota</taxon>
        <taxon>Tissierellia</taxon>
        <taxon>Tissierellales</taxon>
        <taxon>Peptoniphilaceae</taxon>
        <taxon>Peptoniphilus</taxon>
    </lineage>
</organism>
<keyword evidence="1" id="KW-0175">Coiled coil</keyword>
<proteinExistence type="predicted"/>
<dbReference type="RefSeq" id="WP_278637976.1">
    <property type="nucleotide sequence ID" value="NZ_JAGZZP010000010.1"/>
</dbReference>
<evidence type="ECO:0000313" key="3">
    <source>
        <dbReference type="Proteomes" id="UP000748991"/>
    </source>
</evidence>
<reference evidence="2" key="1">
    <citation type="submission" date="2021-02" db="EMBL/GenBank/DDBJ databases">
        <title>Infant gut strain persistence is associated with maternal origin, phylogeny, and functional potential including surface adhesion and iron acquisition.</title>
        <authorList>
            <person name="Lou Y.C."/>
        </authorList>
    </citation>
    <scope>NUCLEOTIDE SEQUENCE</scope>
    <source>
        <strain evidence="2">L3_060_052G1_dasL3_060_052G1_concoct_1</strain>
    </source>
</reference>
<protein>
    <submittedName>
        <fullName evidence="2">Uncharacterized protein</fullName>
    </submittedName>
</protein>
<dbReference type="AlphaFoldDB" id="A0A943SRB0"/>
<evidence type="ECO:0000313" key="2">
    <source>
        <dbReference type="EMBL" id="MBS6535392.1"/>
    </source>
</evidence>
<gene>
    <name evidence="2" type="ORF">KH327_06130</name>
</gene>
<evidence type="ECO:0000256" key="1">
    <source>
        <dbReference type="SAM" id="Coils"/>
    </source>
</evidence>
<dbReference type="EMBL" id="JAGZZP010000010">
    <property type="protein sequence ID" value="MBS6535392.1"/>
    <property type="molecule type" value="Genomic_DNA"/>
</dbReference>
<sequence length="907" mass="107787">MSLKKETKGSLEKYFELATNNGLFYEPLKKLAIESNSYALGNVNSIVKNIEIKNNEVSFVGGREEDFSNVKTPKTNLSFNTFLEILSIYSNETERDKSLFDFIDSVYKEKINSKEVLQENLFIITSRKIFHTLNKEFSDFADNLVKREMGVKRNLLKRKDAMALYEQSFDLFKAVYSLFIKYEKFIKSPKYNENLDLSEKKTAFKIFQENSMASKDKILQFAKKAKETPSKNIVVEKKVEKSDFREVDFYSEKSAENDLDVDEVLLNLETFNIQDKDKVYFIYDEEQFSKNAREDLIKNEAYVVDGTRYLQKSNDFYQFLRLLEIFKRDNIEIFVDTHDLYYINSLNNFLLKYRILVTDGKLESVYEEPENTSYLSSLGLFALPKNLSIFEQINEKLDIKGYINPLYFNLSYVDNPLSEEIALESLRDLEKGQDKIIQEREDFLKKNRQKIINDEIAVFYSTHSYEVIQDSFIDKEKLKNSKAFPIQAGEFLSVTGPKSRNLLFRDNKLIIDGRYINDSERKEFYSIAFVSLDEKDKNNRAESSWARLMEENSLYRAIFNISSKNLANIFKSINGYAEGYVVNKTKLEYNKKAKEVVKIYNIEPFDFVQPTIIVTSENKSQKLEISRSNQLLVQTNPQEIKKRIYFLYNDWTEENSPVYVEEDYIGNDEEYDIIEHVRKENNQNLHQFLEQVTIFEHIDAFIEQVKINEIDYHFYRNINKETRNFLVERVMDITKEYDKELIEYIYSDSIFLGEFQELLNLHALEQYRLSEFPFYKYESVRNLFYVYINEKWDGKLNKYRDLYKNESLRIKNYQRKLEDFGPTEQQKETIKENIEFAEKRLKSIRDIFVKTKSINNIHVKKEYVLTELILEKAKEMIKNSNYKNVDINSFIEQDRKNRVVLLEDKVE</sequence>
<dbReference type="Proteomes" id="UP000748991">
    <property type="component" value="Unassembled WGS sequence"/>
</dbReference>
<feature type="coiled-coil region" evidence="1">
    <location>
        <begin position="796"/>
        <end position="847"/>
    </location>
</feature>